<dbReference type="Gene3D" id="3.30.450.20">
    <property type="entry name" value="PAS domain"/>
    <property type="match status" value="1"/>
</dbReference>
<evidence type="ECO:0000259" key="7">
    <source>
        <dbReference type="PROSITE" id="PS50112"/>
    </source>
</evidence>
<feature type="domain" description="PAS" evidence="7">
    <location>
        <begin position="29"/>
        <end position="100"/>
    </location>
</feature>
<dbReference type="Pfam" id="PF00989">
    <property type="entry name" value="PAS"/>
    <property type="match status" value="1"/>
</dbReference>
<dbReference type="InterPro" id="IPR000014">
    <property type="entry name" value="PAS"/>
</dbReference>
<name>X1P757_9ZZZZ</name>
<dbReference type="GO" id="GO:0004673">
    <property type="term" value="F:protein histidine kinase activity"/>
    <property type="evidence" value="ECO:0007669"/>
    <property type="project" value="UniProtKB-EC"/>
</dbReference>
<feature type="region of interest" description="Disordered" evidence="6">
    <location>
        <begin position="1"/>
        <end position="34"/>
    </location>
</feature>
<evidence type="ECO:0000313" key="9">
    <source>
        <dbReference type="EMBL" id="GAI51683.1"/>
    </source>
</evidence>
<proteinExistence type="predicted"/>
<accession>X1P757</accession>
<dbReference type="SMART" id="SM00091">
    <property type="entry name" value="PAS"/>
    <property type="match status" value="1"/>
</dbReference>
<dbReference type="CDD" id="cd00130">
    <property type="entry name" value="PAS"/>
    <property type="match status" value="1"/>
</dbReference>
<evidence type="ECO:0000256" key="2">
    <source>
        <dbReference type="ARBA" id="ARBA00012438"/>
    </source>
</evidence>
<evidence type="ECO:0000256" key="3">
    <source>
        <dbReference type="ARBA" id="ARBA00022553"/>
    </source>
</evidence>
<dbReference type="GO" id="GO:0006355">
    <property type="term" value="P:regulation of DNA-templated transcription"/>
    <property type="evidence" value="ECO:0007669"/>
    <property type="project" value="InterPro"/>
</dbReference>
<evidence type="ECO:0000256" key="4">
    <source>
        <dbReference type="ARBA" id="ARBA00022679"/>
    </source>
</evidence>
<keyword evidence="5" id="KW-0418">Kinase</keyword>
<dbReference type="PROSITE" id="PS50112">
    <property type="entry name" value="PAS"/>
    <property type="match status" value="1"/>
</dbReference>
<sequence>MSRKVKAPSNTPSLNITERKRAEEALQESEENFRRSLDDSPLGVRIFDAEGETLYANRAILDIYGYASIEELKASPAEKRLAPESHAEHLKRREKRLRGGEITPQFEMSIVRKNGEIRHLQVFRKEVLWNGKRRVQSLYQDITEHKRMEHDLRERVKELQCLYDIAYIVEGPGITLDELCQGVVNLLPASWQYPEIACARVTLGHKEFMSDNFKTTEWKQLANIN</sequence>
<gene>
    <name evidence="9" type="ORF">S06H3_54540</name>
</gene>
<keyword evidence="4" id="KW-0808">Transferase</keyword>
<dbReference type="InterPro" id="IPR035965">
    <property type="entry name" value="PAS-like_dom_sf"/>
</dbReference>
<evidence type="ECO:0000256" key="6">
    <source>
        <dbReference type="SAM" id="MobiDB-lite"/>
    </source>
</evidence>
<dbReference type="InterPro" id="IPR052162">
    <property type="entry name" value="Sensor_kinase/Photoreceptor"/>
</dbReference>
<organism evidence="9">
    <name type="scientific">marine sediment metagenome</name>
    <dbReference type="NCBI Taxonomy" id="412755"/>
    <lineage>
        <taxon>unclassified sequences</taxon>
        <taxon>metagenomes</taxon>
        <taxon>ecological metagenomes</taxon>
    </lineage>
</organism>
<comment type="catalytic activity">
    <reaction evidence="1">
        <text>ATP + protein L-histidine = ADP + protein N-phospho-L-histidine.</text>
        <dbReference type="EC" id="2.7.13.3"/>
    </reaction>
</comment>
<dbReference type="EC" id="2.7.13.3" evidence="2"/>
<evidence type="ECO:0000259" key="8">
    <source>
        <dbReference type="PROSITE" id="PS50113"/>
    </source>
</evidence>
<evidence type="ECO:0000256" key="1">
    <source>
        <dbReference type="ARBA" id="ARBA00000085"/>
    </source>
</evidence>
<dbReference type="PROSITE" id="PS50113">
    <property type="entry name" value="PAC"/>
    <property type="match status" value="1"/>
</dbReference>
<dbReference type="PANTHER" id="PTHR43304:SF1">
    <property type="entry name" value="PAC DOMAIN-CONTAINING PROTEIN"/>
    <property type="match status" value="1"/>
</dbReference>
<feature type="domain" description="PAC" evidence="8">
    <location>
        <begin position="104"/>
        <end position="154"/>
    </location>
</feature>
<dbReference type="PANTHER" id="PTHR43304">
    <property type="entry name" value="PHYTOCHROME-LIKE PROTEIN CPH1"/>
    <property type="match status" value="1"/>
</dbReference>
<reference evidence="9" key="1">
    <citation type="journal article" date="2014" name="Front. Microbiol.">
        <title>High frequency of phylogenetically diverse reductive dehalogenase-homologous genes in deep subseafloor sedimentary metagenomes.</title>
        <authorList>
            <person name="Kawai M."/>
            <person name="Futagami T."/>
            <person name="Toyoda A."/>
            <person name="Takaki Y."/>
            <person name="Nishi S."/>
            <person name="Hori S."/>
            <person name="Arai W."/>
            <person name="Tsubouchi T."/>
            <person name="Morono Y."/>
            <person name="Uchiyama I."/>
            <person name="Ito T."/>
            <person name="Fujiyama A."/>
            <person name="Inagaki F."/>
            <person name="Takami H."/>
        </authorList>
    </citation>
    <scope>NUCLEOTIDE SEQUENCE</scope>
    <source>
        <strain evidence="9">Expedition CK06-06</strain>
    </source>
</reference>
<dbReference type="SUPFAM" id="SSF55785">
    <property type="entry name" value="PYP-like sensor domain (PAS domain)"/>
    <property type="match status" value="1"/>
</dbReference>
<comment type="caution">
    <text evidence="9">The sequence shown here is derived from an EMBL/GenBank/DDBJ whole genome shotgun (WGS) entry which is preliminary data.</text>
</comment>
<dbReference type="AlphaFoldDB" id="X1P757"/>
<keyword evidence="3" id="KW-0597">Phosphoprotein</keyword>
<dbReference type="InterPro" id="IPR000700">
    <property type="entry name" value="PAS-assoc_C"/>
</dbReference>
<evidence type="ECO:0000256" key="5">
    <source>
        <dbReference type="ARBA" id="ARBA00022777"/>
    </source>
</evidence>
<feature type="non-terminal residue" evidence="9">
    <location>
        <position position="225"/>
    </location>
</feature>
<dbReference type="EMBL" id="BARV01034900">
    <property type="protein sequence ID" value="GAI51683.1"/>
    <property type="molecule type" value="Genomic_DNA"/>
</dbReference>
<protein>
    <recommendedName>
        <fullName evidence="2">histidine kinase</fullName>
        <ecNumber evidence="2">2.7.13.3</ecNumber>
    </recommendedName>
</protein>
<dbReference type="InterPro" id="IPR013767">
    <property type="entry name" value="PAS_fold"/>
</dbReference>
<dbReference type="NCBIfam" id="TIGR00229">
    <property type="entry name" value="sensory_box"/>
    <property type="match status" value="1"/>
</dbReference>